<dbReference type="GO" id="GO:0006979">
    <property type="term" value="P:response to oxidative stress"/>
    <property type="evidence" value="ECO:0007669"/>
    <property type="project" value="InterPro"/>
</dbReference>
<dbReference type="GO" id="GO:0033743">
    <property type="term" value="F:peptide-methionine (R)-S-oxide reductase activity"/>
    <property type="evidence" value="ECO:0007669"/>
    <property type="project" value="UniProtKB-EC"/>
</dbReference>
<feature type="domain" description="MsrB" evidence="5">
    <location>
        <begin position="1"/>
        <end position="109"/>
    </location>
</feature>
<feature type="compositionally biased region" description="Polar residues" evidence="4">
    <location>
        <begin position="37"/>
        <end position="46"/>
    </location>
</feature>
<evidence type="ECO:0000313" key="6">
    <source>
        <dbReference type="EMBL" id="KIU14050.1"/>
    </source>
</evidence>
<evidence type="ECO:0000256" key="4">
    <source>
        <dbReference type="SAM" id="MobiDB-lite"/>
    </source>
</evidence>
<keyword evidence="7" id="KW-1185">Reference proteome</keyword>
<feature type="compositionally biased region" description="Polar residues" evidence="4">
    <location>
        <begin position="99"/>
        <end position="110"/>
    </location>
</feature>
<dbReference type="PROSITE" id="PS51790">
    <property type="entry name" value="MSRB"/>
    <property type="match status" value="1"/>
</dbReference>
<gene>
    <name evidence="6" type="ORF">TL10_26440</name>
</gene>
<dbReference type="Proteomes" id="UP000032221">
    <property type="component" value="Unassembled WGS sequence"/>
</dbReference>
<evidence type="ECO:0000256" key="2">
    <source>
        <dbReference type="ARBA" id="ARBA00023002"/>
    </source>
</evidence>
<dbReference type="InterPro" id="IPR011057">
    <property type="entry name" value="Mss4-like_sf"/>
</dbReference>
<dbReference type="PATRIC" id="fig|280871.6.peg.5483"/>
<dbReference type="InterPro" id="IPR002579">
    <property type="entry name" value="Met_Sox_Rdtase_MsrB_dom"/>
</dbReference>
<dbReference type="InterPro" id="IPR028427">
    <property type="entry name" value="Met_Sox_Rdtase_MsrB"/>
</dbReference>
<evidence type="ECO:0000313" key="7">
    <source>
        <dbReference type="Proteomes" id="UP000032221"/>
    </source>
</evidence>
<proteinExistence type="predicted"/>
<dbReference type="EMBL" id="JXST01000054">
    <property type="protein sequence ID" value="KIU14050.1"/>
    <property type="molecule type" value="Genomic_DNA"/>
</dbReference>
<dbReference type="OrthoDB" id="9785497at2"/>
<evidence type="ECO:0000256" key="3">
    <source>
        <dbReference type="ARBA" id="ARBA00048488"/>
    </source>
</evidence>
<reference evidence="6 7" key="1">
    <citation type="submission" date="2015-01" db="EMBL/GenBank/DDBJ databases">
        <title>Genome sequence of Mycobacterium llatzerense and Mycobacterium immunogenum recovered from brain abscess.</title>
        <authorList>
            <person name="Greninger A.L."/>
            <person name="Langelier C."/>
            <person name="Cunningham G."/>
            <person name="Chiu C.Y."/>
            <person name="Miller S."/>
        </authorList>
    </citation>
    <scope>NUCLEOTIDE SEQUENCE [LARGE SCALE GENOMIC DNA]</scope>
    <source>
        <strain evidence="6 7">CLUC14</strain>
    </source>
</reference>
<protein>
    <recommendedName>
        <fullName evidence="1">peptide-methionine (R)-S-oxide reductase</fullName>
        <ecNumber evidence="1">1.8.4.12</ecNumber>
    </recommendedName>
</protein>
<evidence type="ECO:0000256" key="1">
    <source>
        <dbReference type="ARBA" id="ARBA00012499"/>
    </source>
</evidence>
<dbReference type="Pfam" id="PF01641">
    <property type="entry name" value="SelR"/>
    <property type="match status" value="1"/>
</dbReference>
<sequence length="135" mass="14880">MFSKDYVNTEGALSHLREQQRYVIGVVSGQDLFYSTESYDNGTGRPSFTKPIDDGALDTRTHHQPTTPHSEVRSAGADSHLGHLVPDGPQEAGRRRYGMNSTTLRLVQDSSLEEEGYGQYRSLDDSRAESTGDSA</sequence>
<feature type="compositionally biased region" description="Basic and acidic residues" evidence="4">
    <location>
        <begin position="51"/>
        <end position="61"/>
    </location>
</feature>
<dbReference type="Gene3D" id="2.170.150.20">
    <property type="entry name" value="Peptide methionine sulfoxide reductase"/>
    <property type="match status" value="1"/>
</dbReference>
<accession>A0A0D1KZ29</accession>
<organism evidence="6 7">
    <name type="scientific">Mycolicibacterium llatzerense</name>
    <dbReference type="NCBI Taxonomy" id="280871"/>
    <lineage>
        <taxon>Bacteria</taxon>
        <taxon>Bacillati</taxon>
        <taxon>Actinomycetota</taxon>
        <taxon>Actinomycetes</taxon>
        <taxon>Mycobacteriales</taxon>
        <taxon>Mycobacteriaceae</taxon>
        <taxon>Mycolicibacterium</taxon>
    </lineage>
</organism>
<dbReference type="GO" id="GO:0030091">
    <property type="term" value="P:protein repair"/>
    <property type="evidence" value="ECO:0007669"/>
    <property type="project" value="InterPro"/>
</dbReference>
<feature type="compositionally biased region" description="Basic and acidic residues" evidence="4">
    <location>
        <begin position="122"/>
        <end position="135"/>
    </location>
</feature>
<keyword evidence="2" id="KW-0560">Oxidoreductase</keyword>
<dbReference type="EC" id="1.8.4.12" evidence="1"/>
<evidence type="ECO:0000259" key="5">
    <source>
        <dbReference type="PROSITE" id="PS51790"/>
    </source>
</evidence>
<dbReference type="PANTHER" id="PTHR10173:SF59">
    <property type="entry name" value="PEPTIDE METHIONINE SULFOXIDE REDUCTASE MSRA_MSRB"/>
    <property type="match status" value="1"/>
</dbReference>
<name>A0A0D1KZ29_9MYCO</name>
<dbReference type="GO" id="GO:0005737">
    <property type="term" value="C:cytoplasm"/>
    <property type="evidence" value="ECO:0007669"/>
    <property type="project" value="TreeGrafter"/>
</dbReference>
<dbReference type="RefSeq" id="WP_043987992.1">
    <property type="nucleotide sequence ID" value="NZ_JXST01000054.1"/>
</dbReference>
<dbReference type="PANTHER" id="PTHR10173">
    <property type="entry name" value="METHIONINE SULFOXIDE REDUCTASE"/>
    <property type="match status" value="1"/>
</dbReference>
<dbReference type="AlphaFoldDB" id="A0A0D1KZ29"/>
<comment type="caution">
    <text evidence="6">The sequence shown here is derived from an EMBL/GenBank/DDBJ whole genome shotgun (WGS) entry which is preliminary data.</text>
</comment>
<dbReference type="STRING" id="280871.TL10_26440"/>
<feature type="region of interest" description="Disordered" evidence="4">
    <location>
        <begin position="37"/>
        <end position="135"/>
    </location>
</feature>
<comment type="catalytic activity">
    <reaction evidence="3">
        <text>L-methionyl-[protein] + [thioredoxin]-disulfide + H2O = L-methionyl-(R)-S-oxide-[protein] + [thioredoxin]-dithiol</text>
        <dbReference type="Rhea" id="RHEA:24164"/>
        <dbReference type="Rhea" id="RHEA-COMP:10698"/>
        <dbReference type="Rhea" id="RHEA-COMP:10700"/>
        <dbReference type="Rhea" id="RHEA-COMP:12313"/>
        <dbReference type="Rhea" id="RHEA-COMP:12314"/>
        <dbReference type="ChEBI" id="CHEBI:15377"/>
        <dbReference type="ChEBI" id="CHEBI:16044"/>
        <dbReference type="ChEBI" id="CHEBI:29950"/>
        <dbReference type="ChEBI" id="CHEBI:45764"/>
        <dbReference type="ChEBI" id="CHEBI:50058"/>
        <dbReference type="EC" id="1.8.4.12"/>
    </reaction>
</comment>
<dbReference type="SUPFAM" id="SSF51316">
    <property type="entry name" value="Mss4-like"/>
    <property type="match status" value="1"/>
</dbReference>